<dbReference type="Proteomes" id="UP000584587">
    <property type="component" value="Unassembled WGS sequence"/>
</dbReference>
<keyword evidence="5 11" id="KW-0808">Transferase</keyword>
<evidence type="ECO:0000256" key="1">
    <source>
        <dbReference type="ARBA" id="ARBA00001286"/>
    </source>
</evidence>
<dbReference type="SUPFAM" id="SSF46767">
    <property type="entry name" value="Methylated DNA-protein cysteine methyltransferase, C-terminal domain"/>
    <property type="match status" value="1"/>
</dbReference>
<dbReference type="RefSeq" id="WP_168105117.1">
    <property type="nucleotide sequence ID" value="NZ_CP051215.1"/>
</dbReference>
<evidence type="ECO:0000256" key="5">
    <source>
        <dbReference type="ARBA" id="ARBA00022679"/>
    </source>
</evidence>
<dbReference type="InterPro" id="IPR008332">
    <property type="entry name" value="MethylG_MeTrfase_N"/>
</dbReference>
<keyword evidence="6" id="KW-0227">DNA damage</keyword>
<comment type="catalytic activity">
    <reaction evidence="1">
        <text>a 4-O-methyl-thymidine in DNA + L-cysteinyl-[protein] = a thymidine in DNA + S-methyl-L-cysteinyl-[protein]</text>
        <dbReference type="Rhea" id="RHEA:53428"/>
        <dbReference type="Rhea" id="RHEA-COMP:10131"/>
        <dbReference type="Rhea" id="RHEA-COMP:10132"/>
        <dbReference type="Rhea" id="RHEA-COMP:13555"/>
        <dbReference type="Rhea" id="RHEA-COMP:13556"/>
        <dbReference type="ChEBI" id="CHEBI:29950"/>
        <dbReference type="ChEBI" id="CHEBI:82612"/>
        <dbReference type="ChEBI" id="CHEBI:137386"/>
        <dbReference type="ChEBI" id="CHEBI:137387"/>
        <dbReference type="EC" id="2.1.1.63"/>
    </reaction>
</comment>
<dbReference type="InterPro" id="IPR014048">
    <property type="entry name" value="MethylDNA_cys_MeTrfase_DNA-bd"/>
</dbReference>
<dbReference type="InterPro" id="IPR036388">
    <property type="entry name" value="WH-like_DNA-bd_sf"/>
</dbReference>
<comment type="caution">
    <text evidence="11">The sequence shown here is derived from an EMBL/GenBank/DDBJ whole genome shotgun (WGS) entry which is preliminary data.</text>
</comment>
<evidence type="ECO:0000259" key="9">
    <source>
        <dbReference type="Pfam" id="PF01035"/>
    </source>
</evidence>
<dbReference type="InterPro" id="IPR001497">
    <property type="entry name" value="MethylDNA_cys_MeTrfase_AS"/>
</dbReference>
<dbReference type="AlphaFoldDB" id="A0A846TWS5"/>
<evidence type="ECO:0000313" key="12">
    <source>
        <dbReference type="Proteomes" id="UP000584587"/>
    </source>
</evidence>
<feature type="domain" description="Methylguanine DNA methyltransferase ribonuclease-like" evidence="10">
    <location>
        <begin position="5"/>
        <end position="69"/>
    </location>
</feature>
<dbReference type="Gene3D" id="1.10.10.10">
    <property type="entry name" value="Winged helix-like DNA-binding domain superfamily/Winged helix DNA-binding domain"/>
    <property type="match status" value="1"/>
</dbReference>
<feature type="domain" description="Methylated-DNA-[protein]-cysteine S-methyltransferase DNA binding" evidence="9">
    <location>
        <begin position="75"/>
        <end position="155"/>
    </location>
</feature>
<dbReference type="GO" id="GO:0006281">
    <property type="term" value="P:DNA repair"/>
    <property type="evidence" value="ECO:0007669"/>
    <property type="project" value="UniProtKB-KW"/>
</dbReference>
<evidence type="ECO:0000256" key="4">
    <source>
        <dbReference type="ARBA" id="ARBA00022603"/>
    </source>
</evidence>
<gene>
    <name evidence="11" type="ORF">HER12_02590</name>
</gene>
<evidence type="ECO:0000256" key="3">
    <source>
        <dbReference type="ARBA" id="ARBA00011918"/>
    </source>
</evidence>
<dbReference type="GO" id="GO:0003908">
    <property type="term" value="F:methylated-DNA-[protein]-cysteine S-methyltransferase activity"/>
    <property type="evidence" value="ECO:0007669"/>
    <property type="project" value="UniProtKB-EC"/>
</dbReference>
<dbReference type="EC" id="2.1.1.63" evidence="3"/>
<dbReference type="InterPro" id="IPR036217">
    <property type="entry name" value="MethylDNA_cys_MeTrfase_DNAb"/>
</dbReference>
<dbReference type="SUPFAM" id="SSF53155">
    <property type="entry name" value="Methylated DNA-protein cysteine methyltransferase domain"/>
    <property type="match status" value="1"/>
</dbReference>
<dbReference type="GO" id="GO:0032259">
    <property type="term" value="P:methylation"/>
    <property type="evidence" value="ECO:0007669"/>
    <property type="project" value="UniProtKB-KW"/>
</dbReference>
<dbReference type="PROSITE" id="PS00374">
    <property type="entry name" value="MGMT"/>
    <property type="match status" value="1"/>
</dbReference>
<proteinExistence type="inferred from homology"/>
<reference evidence="11 12" key="1">
    <citation type="submission" date="2020-04" db="EMBL/GenBank/DDBJ databases">
        <title>Complete genome sequence of Spiroplasma platyhelix ATCC 51748, an insect isolate.</title>
        <authorList>
            <person name="Green E.A."/>
            <person name="Klassen J.L."/>
        </authorList>
    </citation>
    <scope>NUCLEOTIDE SEQUENCE [LARGE SCALE GENOMIC DNA]</scope>
    <source>
        <strain evidence="11 12">PALS-1</strain>
    </source>
</reference>
<comment type="catalytic activity">
    <reaction evidence="8">
        <text>a 6-O-methyl-2'-deoxyguanosine in DNA + L-cysteinyl-[protein] = S-methyl-L-cysteinyl-[protein] + a 2'-deoxyguanosine in DNA</text>
        <dbReference type="Rhea" id="RHEA:24000"/>
        <dbReference type="Rhea" id="RHEA-COMP:10131"/>
        <dbReference type="Rhea" id="RHEA-COMP:10132"/>
        <dbReference type="Rhea" id="RHEA-COMP:11367"/>
        <dbReference type="Rhea" id="RHEA-COMP:11368"/>
        <dbReference type="ChEBI" id="CHEBI:29950"/>
        <dbReference type="ChEBI" id="CHEBI:82612"/>
        <dbReference type="ChEBI" id="CHEBI:85445"/>
        <dbReference type="ChEBI" id="CHEBI:85448"/>
        <dbReference type="EC" id="2.1.1.63"/>
    </reaction>
</comment>
<comment type="similarity">
    <text evidence="2">Belongs to the MGMT family.</text>
</comment>
<dbReference type="EMBL" id="JAAVVK010000002">
    <property type="protein sequence ID" value="NKE38642.1"/>
    <property type="molecule type" value="Genomic_DNA"/>
</dbReference>
<dbReference type="Pfam" id="PF02870">
    <property type="entry name" value="Methyltransf_1N"/>
    <property type="match status" value="1"/>
</dbReference>
<dbReference type="Pfam" id="PF01035">
    <property type="entry name" value="DNA_binding_1"/>
    <property type="match status" value="1"/>
</dbReference>
<name>A0A846TWS5_9MOLU</name>
<dbReference type="PANTHER" id="PTHR10815:SF5">
    <property type="entry name" value="METHYLATED-DNA--PROTEIN-CYSTEINE METHYLTRANSFERASE"/>
    <property type="match status" value="1"/>
</dbReference>
<sequence length="158" mass="17975">MAKNYGYYHSPIGLLEVIGGQEIIKISLIENVGNRNLSLDSSNNPIVSKCIKQLQQYFEEQLQTFDIPLVIRGTEFQELVWNEVAKIPYGEAISYQEIAKRINRPNALRAVGTAVGKNPIPIIIPCHRVVRAGKSKIIRFGWGKERKIFLQNLEQKKN</sequence>
<evidence type="ECO:0000256" key="8">
    <source>
        <dbReference type="ARBA" id="ARBA00049348"/>
    </source>
</evidence>
<keyword evidence="12" id="KW-1185">Reference proteome</keyword>
<keyword evidence="7" id="KW-0234">DNA repair</keyword>
<evidence type="ECO:0000256" key="2">
    <source>
        <dbReference type="ARBA" id="ARBA00008711"/>
    </source>
</evidence>
<evidence type="ECO:0000256" key="7">
    <source>
        <dbReference type="ARBA" id="ARBA00023204"/>
    </source>
</evidence>
<dbReference type="InterPro" id="IPR036631">
    <property type="entry name" value="MGMT_N_sf"/>
</dbReference>
<evidence type="ECO:0000259" key="10">
    <source>
        <dbReference type="Pfam" id="PF02870"/>
    </source>
</evidence>
<organism evidence="11 12">
    <name type="scientific">Spiroplasma platyhelix PALS-1</name>
    <dbReference type="NCBI Taxonomy" id="1276218"/>
    <lineage>
        <taxon>Bacteria</taxon>
        <taxon>Bacillati</taxon>
        <taxon>Mycoplasmatota</taxon>
        <taxon>Mollicutes</taxon>
        <taxon>Entomoplasmatales</taxon>
        <taxon>Spiroplasmataceae</taxon>
        <taxon>Spiroplasma</taxon>
    </lineage>
</organism>
<dbReference type="PANTHER" id="PTHR10815">
    <property type="entry name" value="METHYLATED-DNA--PROTEIN-CYSTEINE METHYLTRANSFERASE"/>
    <property type="match status" value="1"/>
</dbReference>
<evidence type="ECO:0000313" key="11">
    <source>
        <dbReference type="EMBL" id="NKE38642.1"/>
    </source>
</evidence>
<dbReference type="NCBIfam" id="TIGR00589">
    <property type="entry name" value="ogt"/>
    <property type="match status" value="1"/>
</dbReference>
<dbReference type="CDD" id="cd06445">
    <property type="entry name" value="ATase"/>
    <property type="match status" value="1"/>
</dbReference>
<evidence type="ECO:0000256" key="6">
    <source>
        <dbReference type="ARBA" id="ARBA00022763"/>
    </source>
</evidence>
<accession>A0A846TWS5</accession>
<protein>
    <recommendedName>
        <fullName evidence="3">methylated-DNA--[protein]-cysteine S-methyltransferase</fullName>
        <ecNumber evidence="3">2.1.1.63</ecNumber>
    </recommendedName>
</protein>
<dbReference type="Gene3D" id="3.30.160.70">
    <property type="entry name" value="Methylated DNA-protein cysteine methyltransferase domain"/>
    <property type="match status" value="1"/>
</dbReference>
<keyword evidence="4 11" id="KW-0489">Methyltransferase</keyword>
<dbReference type="FunFam" id="1.10.10.10:FF:000214">
    <property type="entry name" value="Methylated-DNA--protein-cysteine methyltransferase"/>
    <property type="match status" value="1"/>
</dbReference>